<evidence type="ECO:0000313" key="1">
    <source>
        <dbReference type="EMBL" id="KAG8197792.1"/>
    </source>
</evidence>
<proteinExistence type="predicted"/>
<accession>A0AAV6VPN8</accession>
<evidence type="ECO:0000313" key="2">
    <source>
        <dbReference type="Proteomes" id="UP000827092"/>
    </source>
</evidence>
<protein>
    <recommendedName>
        <fullName evidence="3">Breast cancer type 2 susceptibility protein</fullName>
    </recommendedName>
</protein>
<sequence>MFRYDKSAEQKTVDKWVYNVDSENPHTSNFGKTEVQNQQMCSMYNDIGKNSDSKNYSVCKFVEKNEGNEEMTSTSILWKMLNLCEVDCQIKDKLKCMSMRAVQEDAKIHLNQVLELKAITNIIFVNSTTYIPFTNNFSFPQFKLNETSVILEQFNNDHNSASSSFKNIETLHYNSIKKVQENFLGAIFPQDKQNNAIKNWERTSNKLNFPPKQSLLSKRIRSFPKLDLRIDNMYHLDLFCAELSLSFLKLQSSKSKSTQNNKRTFIGQEETNYRIEENFPGAKLQMYQKYEKDVNICHEYEEQFGIDDIPLFTADCLSNNNPTSMDINELKYKSFKQCNHDSQIESIDSETEMSSISELNIKRKDASIQTEINIFPDNFGEFQDLNVLVNSSSSGVLKSISNKESTKYLENSVMEIKVNMHCDECNYDEKIRENKVKLKERKLFSSKDSIELIEEDTYFTTDQLLQDTLVDQVVPSKKCLNQDLSPLEREPDLYSGAENKMCDSERERDKTKVRVGLSRKQKVRPLHPYLRN</sequence>
<organism evidence="1 2">
    <name type="scientific">Oedothorax gibbosus</name>
    <dbReference type="NCBI Taxonomy" id="931172"/>
    <lineage>
        <taxon>Eukaryota</taxon>
        <taxon>Metazoa</taxon>
        <taxon>Ecdysozoa</taxon>
        <taxon>Arthropoda</taxon>
        <taxon>Chelicerata</taxon>
        <taxon>Arachnida</taxon>
        <taxon>Araneae</taxon>
        <taxon>Araneomorphae</taxon>
        <taxon>Entelegynae</taxon>
        <taxon>Araneoidea</taxon>
        <taxon>Linyphiidae</taxon>
        <taxon>Erigoninae</taxon>
        <taxon>Oedothorax</taxon>
    </lineage>
</organism>
<keyword evidence="2" id="KW-1185">Reference proteome</keyword>
<name>A0AAV6VPN8_9ARAC</name>
<dbReference type="AlphaFoldDB" id="A0AAV6VPN8"/>
<gene>
    <name evidence="1" type="ORF">JTE90_006492</name>
</gene>
<evidence type="ECO:0008006" key="3">
    <source>
        <dbReference type="Google" id="ProtNLM"/>
    </source>
</evidence>
<dbReference type="EMBL" id="JAFNEN010000050">
    <property type="protein sequence ID" value="KAG8197792.1"/>
    <property type="molecule type" value="Genomic_DNA"/>
</dbReference>
<comment type="caution">
    <text evidence="1">The sequence shown here is derived from an EMBL/GenBank/DDBJ whole genome shotgun (WGS) entry which is preliminary data.</text>
</comment>
<reference evidence="1 2" key="1">
    <citation type="journal article" date="2022" name="Nat. Ecol. Evol.">
        <title>A masculinizing supergene underlies an exaggerated male reproductive morph in a spider.</title>
        <authorList>
            <person name="Hendrickx F."/>
            <person name="De Corte Z."/>
            <person name="Sonet G."/>
            <person name="Van Belleghem S.M."/>
            <person name="Kostlbacher S."/>
            <person name="Vangestel C."/>
        </authorList>
    </citation>
    <scope>NUCLEOTIDE SEQUENCE [LARGE SCALE GENOMIC DNA]</scope>
    <source>
        <strain evidence="1">W744_W776</strain>
    </source>
</reference>
<dbReference type="Proteomes" id="UP000827092">
    <property type="component" value="Unassembled WGS sequence"/>
</dbReference>